<evidence type="ECO:0000256" key="1">
    <source>
        <dbReference type="SAM" id="SignalP"/>
    </source>
</evidence>
<feature type="signal peptide" evidence="1">
    <location>
        <begin position="1"/>
        <end position="19"/>
    </location>
</feature>
<dbReference type="EMBL" id="CP040442">
    <property type="protein sequence ID" value="QOW09867.1"/>
    <property type="molecule type" value="Genomic_DNA"/>
</dbReference>
<dbReference type="Proteomes" id="UP000594195">
    <property type="component" value="Chromosome"/>
</dbReference>
<reference evidence="2 3" key="1">
    <citation type="submission" date="2019-05" db="EMBL/GenBank/DDBJ databases">
        <title>Chryseobacterium sp. isolated from King George Island, maritime Antarctica.</title>
        <authorList>
            <person name="Peng X."/>
        </authorList>
    </citation>
    <scope>NUCLEOTIDE SEQUENCE [LARGE SCALE GENOMIC DNA]</scope>
    <source>
        <strain evidence="2 3">7-3A</strain>
    </source>
</reference>
<sequence length="173" mass="20189">MKKLLFLVTLFTFTVSVFGQTQENLKTHWAEEYKWKIGSNQEDNSSHMIELLSGNETFDNWTILGTMMSYKNVKISNTDQIVELYRKASIKESPKAKLAILETNETAKNIWVLFKVETPSFPNDPKPESQLYYATQGETTLYVNFIAIKEKKLSKDFVEKWSKVFKDSEFVYQ</sequence>
<name>A0A7M2Y6J3_9FLAO</name>
<feature type="chain" id="PRO_5032693904" evidence="1">
    <location>
        <begin position="20"/>
        <end position="173"/>
    </location>
</feature>
<dbReference type="KEGG" id="kfa:Q73A0000_05565"/>
<evidence type="ECO:0000313" key="3">
    <source>
        <dbReference type="Proteomes" id="UP000594195"/>
    </source>
</evidence>
<keyword evidence="1" id="KW-0732">Signal</keyword>
<keyword evidence="3" id="KW-1185">Reference proteome</keyword>
<proteinExistence type="predicted"/>
<accession>A0A7M2Y6J3</accession>
<evidence type="ECO:0000313" key="2">
    <source>
        <dbReference type="EMBL" id="QOW09867.1"/>
    </source>
</evidence>
<dbReference type="RefSeq" id="WP_193813085.1">
    <property type="nucleotide sequence ID" value="NZ_CP040442.1"/>
</dbReference>
<organism evidence="2 3">
    <name type="scientific">Kaistella flava</name>
    <name type="common">ex Peng et al. 2021</name>
    <dbReference type="NCBI Taxonomy" id="2038776"/>
    <lineage>
        <taxon>Bacteria</taxon>
        <taxon>Pseudomonadati</taxon>
        <taxon>Bacteroidota</taxon>
        <taxon>Flavobacteriia</taxon>
        <taxon>Flavobacteriales</taxon>
        <taxon>Weeksellaceae</taxon>
        <taxon>Chryseobacterium group</taxon>
        <taxon>Kaistella</taxon>
    </lineage>
</organism>
<gene>
    <name evidence="2" type="ORF">Q73A0000_05565</name>
</gene>
<protein>
    <submittedName>
        <fullName evidence="2">Uncharacterized protein</fullName>
    </submittedName>
</protein>
<dbReference type="AlphaFoldDB" id="A0A7M2Y6J3"/>